<dbReference type="Proteomes" id="UP000032141">
    <property type="component" value="Chromosome C3"/>
</dbReference>
<evidence type="ECO:0000313" key="2">
    <source>
        <dbReference type="Proteomes" id="UP000032141"/>
    </source>
</evidence>
<dbReference type="AlphaFoldDB" id="A0A0D3BKW5"/>
<reference evidence="1 2" key="1">
    <citation type="journal article" date="2014" name="Genome Biol.">
        <title>Transcriptome and methylome profiling reveals relics of genome dominance in the mesopolyploid Brassica oleracea.</title>
        <authorList>
            <person name="Parkin I.A."/>
            <person name="Koh C."/>
            <person name="Tang H."/>
            <person name="Robinson S.J."/>
            <person name="Kagale S."/>
            <person name="Clarke W.E."/>
            <person name="Town C.D."/>
            <person name="Nixon J."/>
            <person name="Krishnakumar V."/>
            <person name="Bidwell S.L."/>
            <person name="Denoeud F."/>
            <person name="Belcram H."/>
            <person name="Links M.G."/>
            <person name="Just J."/>
            <person name="Clarke C."/>
            <person name="Bender T."/>
            <person name="Huebert T."/>
            <person name="Mason A.S."/>
            <person name="Pires J.C."/>
            <person name="Barker G."/>
            <person name="Moore J."/>
            <person name="Walley P.G."/>
            <person name="Manoli S."/>
            <person name="Batley J."/>
            <person name="Edwards D."/>
            <person name="Nelson M.N."/>
            <person name="Wang X."/>
            <person name="Paterson A.H."/>
            <person name="King G."/>
            <person name="Bancroft I."/>
            <person name="Chalhoub B."/>
            <person name="Sharpe A.G."/>
        </authorList>
    </citation>
    <scope>NUCLEOTIDE SEQUENCE</scope>
    <source>
        <strain evidence="1 2">cv. TO1000</strain>
    </source>
</reference>
<evidence type="ECO:0000313" key="1">
    <source>
        <dbReference type="EnsemblPlants" id="Bo3g164120.1"/>
    </source>
</evidence>
<dbReference type="EnsemblPlants" id="Bo3g164120.1">
    <property type="protein sequence ID" value="Bo3g164120.1"/>
    <property type="gene ID" value="Bo3g164120"/>
</dbReference>
<protein>
    <submittedName>
        <fullName evidence="1">Uncharacterized protein</fullName>
    </submittedName>
</protein>
<dbReference type="Gramene" id="Bo3g164120.1">
    <property type="protein sequence ID" value="Bo3g164120.1"/>
    <property type="gene ID" value="Bo3g164120"/>
</dbReference>
<organism evidence="1 2">
    <name type="scientific">Brassica oleracea var. oleracea</name>
    <dbReference type="NCBI Taxonomy" id="109376"/>
    <lineage>
        <taxon>Eukaryota</taxon>
        <taxon>Viridiplantae</taxon>
        <taxon>Streptophyta</taxon>
        <taxon>Embryophyta</taxon>
        <taxon>Tracheophyta</taxon>
        <taxon>Spermatophyta</taxon>
        <taxon>Magnoliopsida</taxon>
        <taxon>eudicotyledons</taxon>
        <taxon>Gunneridae</taxon>
        <taxon>Pentapetalae</taxon>
        <taxon>rosids</taxon>
        <taxon>malvids</taxon>
        <taxon>Brassicales</taxon>
        <taxon>Brassicaceae</taxon>
        <taxon>Brassiceae</taxon>
        <taxon>Brassica</taxon>
    </lineage>
</organism>
<sequence length="60" mass="7008">MFCFLIRVEPTIISEHPSALHDGWVYEGHKWLMVGALVFQIMASCRRVVFRPRAICHRPV</sequence>
<name>A0A0D3BKW5_BRAOL</name>
<keyword evidence="2" id="KW-1185">Reference proteome</keyword>
<proteinExistence type="predicted"/>
<accession>A0A0D3BKW5</accession>
<reference evidence="1" key="2">
    <citation type="submission" date="2015-03" db="UniProtKB">
        <authorList>
            <consortium name="EnsemblPlants"/>
        </authorList>
    </citation>
    <scope>IDENTIFICATION</scope>
</reference>
<dbReference type="HOGENOM" id="CLU_2944881_0_0_1"/>